<evidence type="ECO:0000256" key="7">
    <source>
        <dbReference type="SAM" id="Coils"/>
    </source>
</evidence>
<sequence length="375" mass="39670">MNPAPSRAPQRQQRGGEMSARYGGGLQFFADAPPAGVEGGAATARTFFPVPGGGGEQQPPERAMRQQHYGGGGSGAAEISLGHGHGHGHGHGGQHHFHQFGVEAKDGGGGGGGDQSGFLTRHNSSPPGFFSSPVMDNGFSSSARPAGSSLGEVRHGAMSSSSSNNKKMKAPLSFASSRQGSGGLSQISEDGIPDLTDSIHGAAHHHGRSEENVSTHDHVVRSFSSGGFSIGSWEDSNSIVFSTSTGKSGAHGNDDIIATLSNYESQLVAPREMAGVEKYLQMQHDQVPFRVRAKRGCATHPRSIAERERRTRISEKLRKLQALVPNMDKQTSTSDMLDLAVDHIKGLQSQLQTLKEDKEKCTCSCKQASRNRPAD</sequence>
<feature type="region of interest" description="Disordered" evidence="8">
    <location>
        <begin position="136"/>
        <end position="191"/>
    </location>
</feature>
<dbReference type="AlphaFoldDB" id="A0A0E0H2F7"/>
<dbReference type="SUPFAM" id="SSF47459">
    <property type="entry name" value="HLH, helix-loop-helix DNA-binding domain"/>
    <property type="match status" value="1"/>
</dbReference>
<reference evidence="10" key="2">
    <citation type="submission" date="2018-04" db="EMBL/GenBank/DDBJ databases">
        <title>OnivRS2 (Oryza nivara Reference Sequence Version 2).</title>
        <authorList>
            <person name="Zhang J."/>
            <person name="Kudrna D."/>
            <person name="Lee S."/>
            <person name="Talag J."/>
            <person name="Rajasekar S."/>
            <person name="Welchert J."/>
            <person name="Hsing Y.-I."/>
            <person name="Wing R.A."/>
        </authorList>
    </citation>
    <scope>NUCLEOTIDE SEQUENCE [LARGE SCALE GENOMIC DNA]</scope>
    <source>
        <strain evidence="10">SL10</strain>
    </source>
</reference>
<dbReference type="FunFam" id="4.10.280.10:FF:000021">
    <property type="entry name" value="Transcription factor bHLH130 family"/>
    <property type="match status" value="1"/>
</dbReference>
<dbReference type="EnsemblPlants" id="ONIVA04G15000.1">
    <property type="protein sequence ID" value="ONIVA04G15000.1"/>
    <property type="gene ID" value="ONIVA04G15000"/>
</dbReference>
<keyword evidence="5" id="KW-0804">Transcription</keyword>
<name>A0A0E0H2F7_ORYNI</name>
<evidence type="ECO:0000256" key="6">
    <source>
        <dbReference type="ARBA" id="ARBA00023242"/>
    </source>
</evidence>
<dbReference type="Proteomes" id="UP000006591">
    <property type="component" value="Chromosome 4"/>
</dbReference>
<dbReference type="SMART" id="SM00353">
    <property type="entry name" value="HLH"/>
    <property type="match status" value="1"/>
</dbReference>
<feature type="domain" description="BHLH" evidence="9">
    <location>
        <begin position="297"/>
        <end position="347"/>
    </location>
</feature>
<dbReference type="InterPro" id="IPR045843">
    <property type="entry name" value="IND-like"/>
</dbReference>
<dbReference type="STRING" id="4536.A0A0E0H2F7"/>
<evidence type="ECO:0000313" key="10">
    <source>
        <dbReference type="EnsemblPlants" id="ONIVA04G15000.1"/>
    </source>
</evidence>
<evidence type="ECO:0000256" key="2">
    <source>
        <dbReference type="ARBA" id="ARBA00005510"/>
    </source>
</evidence>
<keyword evidence="4" id="KW-0238">DNA-binding</keyword>
<comment type="similarity">
    <text evidence="2">Belongs to the bHLH protein family.</text>
</comment>
<dbReference type="Gene3D" id="4.10.280.10">
    <property type="entry name" value="Helix-loop-helix DNA-binding domain"/>
    <property type="match status" value="1"/>
</dbReference>
<evidence type="ECO:0000256" key="3">
    <source>
        <dbReference type="ARBA" id="ARBA00023015"/>
    </source>
</evidence>
<protein>
    <recommendedName>
        <fullName evidence="9">BHLH domain-containing protein</fullName>
    </recommendedName>
</protein>
<evidence type="ECO:0000256" key="5">
    <source>
        <dbReference type="ARBA" id="ARBA00023163"/>
    </source>
</evidence>
<proteinExistence type="inferred from homology"/>
<evidence type="ECO:0000256" key="8">
    <source>
        <dbReference type="SAM" id="MobiDB-lite"/>
    </source>
</evidence>
<keyword evidence="7" id="KW-0175">Coiled coil</keyword>
<dbReference type="InterPro" id="IPR036638">
    <property type="entry name" value="HLH_DNA-bd_sf"/>
</dbReference>
<accession>A0A0E0H2F7</accession>
<evidence type="ECO:0000256" key="4">
    <source>
        <dbReference type="ARBA" id="ARBA00023125"/>
    </source>
</evidence>
<dbReference type="InterPro" id="IPR011598">
    <property type="entry name" value="bHLH_dom"/>
</dbReference>
<dbReference type="eggNOG" id="ENOG502QVKF">
    <property type="taxonomic scope" value="Eukaryota"/>
</dbReference>
<evidence type="ECO:0000313" key="11">
    <source>
        <dbReference type="Proteomes" id="UP000006591"/>
    </source>
</evidence>
<dbReference type="GO" id="GO:0046983">
    <property type="term" value="F:protein dimerization activity"/>
    <property type="evidence" value="ECO:0007669"/>
    <property type="project" value="InterPro"/>
</dbReference>
<dbReference type="Pfam" id="PF00010">
    <property type="entry name" value="HLH"/>
    <property type="match status" value="1"/>
</dbReference>
<dbReference type="PANTHER" id="PTHR16223">
    <property type="entry name" value="TRANSCRIPTION FACTOR BHLH83-RELATED"/>
    <property type="match status" value="1"/>
</dbReference>
<dbReference type="HOGENOM" id="CLU_042981_2_0_1"/>
<evidence type="ECO:0000256" key="1">
    <source>
        <dbReference type="ARBA" id="ARBA00004123"/>
    </source>
</evidence>
<dbReference type="PROSITE" id="PS50888">
    <property type="entry name" value="BHLH"/>
    <property type="match status" value="1"/>
</dbReference>
<dbReference type="Gramene" id="ONIVA04G15000.1">
    <property type="protein sequence ID" value="ONIVA04G15000.1"/>
    <property type="gene ID" value="ONIVA04G15000"/>
</dbReference>
<feature type="region of interest" description="Disordered" evidence="8">
    <location>
        <begin position="1"/>
        <end position="77"/>
    </location>
</feature>
<keyword evidence="6" id="KW-0539">Nucleus</keyword>
<feature type="coiled-coil region" evidence="7">
    <location>
        <begin position="337"/>
        <end position="371"/>
    </location>
</feature>
<dbReference type="OMA" id="HCTCGCK"/>
<dbReference type="GO" id="GO:0000981">
    <property type="term" value="F:DNA-binding transcription factor activity, RNA polymerase II-specific"/>
    <property type="evidence" value="ECO:0007669"/>
    <property type="project" value="TreeGrafter"/>
</dbReference>
<keyword evidence="11" id="KW-1185">Reference proteome</keyword>
<comment type="subcellular location">
    <subcellularLocation>
        <location evidence="1">Nucleus</location>
    </subcellularLocation>
</comment>
<reference evidence="10" key="1">
    <citation type="submission" date="2015-04" db="UniProtKB">
        <authorList>
            <consortium name="EnsemblPlants"/>
        </authorList>
    </citation>
    <scope>IDENTIFICATION</scope>
    <source>
        <strain evidence="10">SL10</strain>
    </source>
</reference>
<dbReference type="PANTHER" id="PTHR16223:SF177">
    <property type="entry name" value="TRANSCRIPTION FACTOR BHLH129"/>
    <property type="match status" value="1"/>
</dbReference>
<dbReference type="GO" id="GO:0005634">
    <property type="term" value="C:nucleus"/>
    <property type="evidence" value="ECO:0007669"/>
    <property type="project" value="UniProtKB-SubCell"/>
</dbReference>
<feature type="compositionally biased region" description="Polar residues" evidence="8">
    <location>
        <begin position="174"/>
        <end position="188"/>
    </location>
</feature>
<evidence type="ECO:0000259" key="9">
    <source>
        <dbReference type="PROSITE" id="PS50888"/>
    </source>
</evidence>
<dbReference type="GO" id="GO:0000978">
    <property type="term" value="F:RNA polymerase II cis-regulatory region sequence-specific DNA binding"/>
    <property type="evidence" value="ECO:0007669"/>
    <property type="project" value="TreeGrafter"/>
</dbReference>
<keyword evidence="3" id="KW-0805">Transcription regulation</keyword>
<organism evidence="10">
    <name type="scientific">Oryza nivara</name>
    <name type="common">Indian wild rice</name>
    <name type="synonym">Oryza sativa f. spontanea</name>
    <dbReference type="NCBI Taxonomy" id="4536"/>
    <lineage>
        <taxon>Eukaryota</taxon>
        <taxon>Viridiplantae</taxon>
        <taxon>Streptophyta</taxon>
        <taxon>Embryophyta</taxon>
        <taxon>Tracheophyta</taxon>
        <taxon>Spermatophyta</taxon>
        <taxon>Magnoliopsida</taxon>
        <taxon>Liliopsida</taxon>
        <taxon>Poales</taxon>
        <taxon>Poaceae</taxon>
        <taxon>BOP clade</taxon>
        <taxon>Oryzoideae</taxon>
        <taxon>Oryzeae</taxon>
        <taxon>Oryzinae</taxon>
        <taxon>Oryza</taxon>
    </lineage>
</organism>
<dbReference type="CDD" id="cd11393">
    <property type="entry name" value="bHLH_AtbHLH_like"/>
    <property type="match status" value="1"/>
</dbReference>
<dbReference type="InterPro" id="IPR045239">
    <property type="entry name" value="bHLH95_bHLH"/>
</dbReference>